<reference evidence="6" key="2">
    <citation type="submission" date="2025-08" db="UniProtKB">
        <authorList>
            <consortium name="Ensembl"/>
        </authorList>
    </citation>
    <scope>IDENTIFICATION</scope>
</reference>
<sequence>MFNKKAKRNFRQRKEESSDEDDGKKDREVENGENETPVSVLRPLGLSKSRGISCSSRRKKVTSNFGSSDDEEPADQKKETVKVVSKQTNVLSFTDEKEDGNDFKVKRSADKAVVFRARKKEDSPEKEVPSLVPKDDAVLMTGSLEEESGGVEAAEGVNSESDGDTSSQTSSSSRTSATLRGVIPDARQIRAARKQRRQARARQDFIPLDGDQHGMEEEAEEDHSEDSDDGTDDHQRTIQFAPKLKTIKERIAETIGGSEDEDDSADSEEENDRNVWEEQQIGKGIKRHKLSSCDYSQGSVKHKKKVDIPETLPAVTIDVIKRRITGKLESLREVHRAREADLRRMQFDMECAQASLEQLQSSSSDEQHRFYKAMRSYVQNLVECLTEKIVVINSVEMDMHTLLIDQAEVLLNRRREAVHKESSHLQQLAYSADPSSNGTEEKQKESQPCNLEAACKGVPADSEPLPDEKAELECKTADILKRAQDIFSDVQDEFSSVKKILAKFNEWRVLYPESYYNAYICFCIPKLLSPIIRHQLIGWNPLKADGEDFEALPWYYAVEDFCHGQGYEELENTDRETLPLIVQKTILPKVQGFVELVWDPLSSEQSLCLTKLCRRLNNDYMVFGGEQSKQGKAFMDAVTVRLRNAVDEDVFIPLYPKKFLEDTSSQQFQFQDRQFWSAVKLLGNITLWDGLVPDNVLMELALDKLLNRYVMMILLNTPPGKESVEKFKKVAACFPKSWFQDVDTRSSIPQLRNFSSHLVQTTHSLCKNNPDATCIRETVKDVFVLLGRIKALNSVATIAEKYHYEDISNSLNLL</sequence>
<dbReference type="GeneID" id="108936763"/>
<organism evidence="6 7">
    <name type="scientific">Scleropages formosus</name>
    <name type="common">Asian bonytongue</name>
    <name type="synonym">Osteoglossum formosum</name>
    <dbReference type="NCBI Taxonomy" id="113540"/>
    <lineage>
        <taxon>Eukaryota</taxon>
        <taxon>Metazoa</taxon>
        <taxon>Chordata</taxon>
        <taxon>Craniata</taxon>
        <taxon>Vertebrata</taxon>
        <taxon>Euteleostomi</taxon>
        <taxon>Actinopterygii</taxon>
        <taxon>Neopterygii</taxon>
        <taxon>Teleostei</taxon>
        <taxon>Osteoglossocephala</taxon>
        <taxon>Osteoglossomorpha</taxon>
        <taxon>Osteoglossiformes</taxon>
        <taxon>Osteoglossidae</taxon>
        <taxon>Scleropages</taxon>
    </lineage>
</organism>
<feature type="domain" description="GCF C-terminal" evidence="5">
    <location>
        <begin position="581"/>
        <end position="710"/>
    </location>
</feature>
<comment type="subcellular location">
    <subcellularLocation>
        <location evidence="1">Nucleus</location>
    </subcellularLocation>
</comment>
<evidence type="ECO:0000259" key="5">
    <source>
        <dbReference type="Pfam" id="PF07842"/>
    </source>
</evidence>
<keyword evidence="7" id="KW-1185">Reference proteome</keyword>
<dbReference type="GeneTree" id="ENSGT00390000000455"/>
<dbReference type="OrthoDB" id="546434at2759"/>
<protein>
    <submittedName>
        <fullName evidence="6">GC-rich sequence DNA-binding factor 2</fullName>
    </submittedName>
</protein>
<evidence type="ECO:0000256" key="1">
    <source>
        <dbReference type="ARBA" id="ARBA00004123"/>
    </source>
</evidence>
<feature type="compositionally biased region" description="Acidic residues" evidence="4">
    <location>
        <begin position="217"/>
        <end position="231"/>
    </location>
</feature>
<feature type="compositionally biased region" description="Basic residues" evidence="4">
    <location>
        <begin position="1"/>
        <end position="11"/>
    </location>
</feature>
<evidence type="ECO:0000313" key="6">
    <source>
        <dbReference type="Ensembl" id="ENSSFOP00015028265.2"/>
    </source>
</evidence>
<dbReference type="CTD" id="6936"/>
<evidence type="ECO:0000313" key="7">
    <source>
        <dbReference type="Proteomes" id="UP000694397"/>
    </source>
</evidence>
<dbReference type="PANTHER" id="PTHR12214:SF4">
    <property type="entry name" value="INTRON LARGE COMPLEX COMPONENT GCFC2"/>
    <property type="match status" value="1"/>
</dbReference>
<gene>
    <name evidence="6" type="primary">gcfc2</name>
</gene>
<feature type="compositionally biased region" description="Basic and acidic residues" evidence="4">
    <location>
        <begin position="119"/>
        <end position="137"/>
    </location>
</feature>
<dbReference type="KEGG" id="sfm:108936763"/>
<accession>A0A8C9V5Z6</accession>
<comment type="similarity">
    <text evidence="2">Belongs to the GCF family.</text>
</comment>
<feature type="domain" description="GCF C-terminal" evidence="5">
    <location>
        <begin position="498"/>
        <end position="546"/>
    </location>
</feature>
<feature type="compositionally biased region" description="Low complexity" evidence="4">
    <location>
        <begin position="150"/>
        <end position="178"/>
    </location>
</feature>
<name>A0A8C9V5Z6_SCLFO</name>
<dbReference type="AlphaFoldDB" id="A0A8C9V5Z6"/>
<dbReference type="GO" id="GO:0000398">
    <property type="term" value="P:mRNA splicing, via spliceosome"/>
    <property type="evidence" value="ECO:0007669"/>
    <property type="project" value="InterPro"/>
</dbReference>
<feature type="compositionally biased region" description="Acidic residues" evidence="4">
    <location>
        <begin position="258"/>
        <end position="271"/>
    </location>
</feature>
<dbReference type="PANTHER" id="PTHR12214">
    <property type="entry name" value="GC-RICH SEQUENCE DNA-BINDING FACTOR"/>
    <property type="match status" value="1"/>
</dbReference>
<reference evidence="6" key="3">
    <citation type="submission" date="2025-09" db="UniProtKB">
        <authorList>
            <consortium name="Ensembl"/>
        </authorList>
    </citation>
    <scope>IDENTIFICATION</scope>
</reference>
<feature type="compositionally biased region" description="Basic residues" evidence="4">
    <location>
        <begin position="190"/>
        <end position="200"/>
    </location>
</feature>
<dbReference type="Ensembl" id="ENSSFOT00015028586.2">
    <property type="protein sequence ID" value="ENSSFOP00015028265.2"/>
    <property type="gene ID" value="ENSSFOG00015018151.2"/>
</dbReference>
<feature type="compositionally biased region" description="Basic and acidic residues" evidence="4">
    <location>
        <begin position="12"/>
        <end position="30"/>
    </location>
</feature>
<dbReference type="RefSeq" id="XP_018611879.2">
    <property type="nucleotide sequence ID" value="XM_018756363.2"/>
</dbReference>
<proteinExistence type="inferred from homology"/>
<evidence type="ECO:0000256" key="3">
    <source>
        <dbReference type="ARBA" id="ARBA00023242"/>
    </source>
</evidence>
<evidence type="ECO:0000256" key="2">
    <source>
        <dbReference type="ARBA" id="ARBA00010801"/>
    </source>
</evidence>
<feature type="region of interest" description="Disordered" evidence="4">
    <location>
        <begin position="254"/>
        <end position="281"/>
    </location>
</feature>
<feature type="region of interest" description="Disordered" evidence="4">
    <location>
        <begin position="422"/>
        <end position="446"/>
    </location>
</feature>
<dbReference type="Pfam" id="PF07842">
    <property type="entry name" value="GCFC"/>
    <property type="match status" value="2"/>
</dbReference>
<dbReference type="Proteomes" id="UP000694397">
    <property type="component" value="Chromosome 15"/>
</dbReference>
<feature type="compositionally biased region" description="Polar residues" evidence="4">
    <location>
        <begin position="424"/>
        <end position="438"/>
    </location>
</feature>
<feature type="region of interest" description="Disordered" evidence="4">
    <location>
        <begin position="1"/>
        <end position="83"/>
    </location>
</feature>
<keyword evidence="3" id="KW-0539">Nucleus</keyword>
<dbReference type="GO" id="GO:0005634">
    <property type="term" value="C:nucleus"/>
    <property type="evidence" value="ECO:0007669"/>
    <property type="project" value="UniProtKB-SubCell"/>
</dbReference>
<reference evidence="6 7" key="1">
    <citation type="submission" date="2019-04" db="EMBL/GenBank/DDBJ databases">
        <authorList>
            <consortium name="Wellcome Sanger Institute Data Sharing"/>
        </authorList>
    </citation>
    <scope>NUCLEOTIDE SEQUENCE [LARGE SCALE GENOMIC DNA]</scope>
</reference>
<dbReference type="InterPro" id="IPR022783">
    <property type="entry name" value="GCFC_dom"/>
</dbReference>
<dbReference type="InterPro" id="IPR012890">
    <property type="entry name" value="GCFC2-like"/>
</dbReference>
<feature type="region of interest" description="Disordered" evidence="4">
    <location>
        <begin position="118"/>
        <end position="234"/>
    </location>
</feature>
<evidence type="ECO:0000256" key="4">
    <source>
        <dbReference type="SAM" id="MobiDB-lite"/>
    </source>
</evidence>
<dbReference type="GO" id="GO:0003677">
    <property type="term" value="F:DNA binding"/>
    <property type="evidence" value="ECO:0007669"/>
    <property type="project" value="InterPro"/>
</dbReference>